<keyword evidence="6" id="KW-1185">Reference proteome</keyword>
<dbReference type="OrthoDB" id="546434at2759"/>
<dbReference type="InterPro" id="IPR023578">
    <property type="entry name" value="Ras_GEF_dom_sf"/>
</dbReference>
<feature type="domain" description="N-terminal Ras-GEF" evidence="4">
    <location>
        <begin position="43"/>
        <end position="173"/>
    </location>
</feature>
<evidence type="ECO:0000259" key="4">
    <source>
        <dbReference type="PROSITE" id="PS50212"/>
    </source>
</evidence>
<dbReference type="Pfam" id="PF00618">
    <property type="entry name" value="RasGEF_N"/>
    <property type="match status" value="1"/>
</dbReference>
<dbReference type="CDD" id="cd06224">
    <property type="entry name" value="REM"/>
    <property type="match status" value="1"/>
</dbReference>
<reference evidence="5 6" key="1">
    <citation type="submission" date="2016-06" db="EMBL/GenBank/DDBJ databases">
        <title>Comparative genomics of the ectomycorrhizal sister species Rhizopogon vinicolor and Rhizopogon vesiculosus (Basidiomycota: Boletales) reveals a divergence of the mating type B locus.</title>
        <authorList>
            <consortium name="DOE Joint Genome Institute"/>
            <person name="Mujic A.B."/>
            <person name="Kuo A."/>
            <person name="Tritt A."/>
            <person name="Lipzen A."/>
            <person name="Chen C."/>
            <person name="Johnson J."/>
            <person name="Sharma A."/>
            <person name="Barry K."/>
            <person name="Grigoriev I.V."/>
            <person name="Spatafora J.W."/>
        </authorList>
    </citation>
    <scope>NUCLEOTIDE SEQUENCE [LARGE SCALE GENOMIC DNA]</scope>
    <source>
        <strain evidence="5 6">AM-OR11-026</strain>
    </source>
</reference>
<proteinExistence type="predicted"/>
<dbReference type="InterPro" id="IPR000651">
    <property type="entry name" value="Ras-like_Gua-exchang_fac_N"/>
</dbReference>
<dbReference type="EMBL" id="KV448668">
    <property type="protein sequence ID" value="OAX34043.1"/>
    <property type="molecule type" value="Genomic_DNA"/>
</dbReference>
<dbReference type="SUPFAM" id="SSF48366">
    <property type="entry name" value="Ras GEF"/>
    <property type="match status" value="1"/>
</dbReference>
<dbReference type="PROSITE" id="PS50212">
    <property type="entry name" value="RASGEF_NTER"/>
    <property type="match status" value="1"/>
</dbReference>
<keyword evidence="1 2" id="KW-0344">Guanine-nucleotide releasing factor</keyword>
<dbReference type="GO" id="GO:0005085">
    <property type="term" value="F:guanyl-nucleotide exchange factor activity"/>
    <property type="evidence" value="ECO:0007669"/>
    <property type="project" value="UniProtKB-KW"/>
</dbReference>
<gene>
    <name evidence="5" type="ORF">K503DRAFT_699395</name>
</gene>
<feature type="domain" description="Ras-GEF" evidence="3">
    <location>
        <begin position="206"/>
        <end position="441"/>
    </location>
</feature>
<dbReference type="Gene3D" id="1.20.870.10">
    <property type="entry name" value="Son of sevenless (SoS) protein Chain: S domain 1"/>
    <property type="match status" value="1"/>
</dbReference>
<protein>
    <submittedName>
        <fullName evidence="5">Ras GEF</fullName>
    </submittedName>
</protein>
<dbReference type="GO" id="GO:0007265">
    <property type="term" value="P:Ras protein signal transduction"/>
    <property type="evidence" value="ECO:0007669"/>
    <property type="project" value="TreeGrafter"/>
</dbReference>
<dbReference type="Proteomes" id="UP000092154">
    <property type="component" value="Unassembled WGS sequence"/>
</dbReference>
<sequence>MRVVPYEENTRTIFGDDTLDYTITIKPWYLQPDYTNDDMIIDVDGSVRAGTVPALVEHLTSHDLSDLTFIKTFLMTYKSFTTLDEFFDHLVRRFFIQPPDWLSPSEAEEWRKLKQHVIQMRVLNILGAMVMDENFFEKEDLSILNQMKEFLQNEEVNKILAAKQLLPLVERARGGDIKKGFTPNIGSPPTSIMPKPDKKLKLMDIDPLELARQLTIMESHLYQKIRPIECLQRSLEQKTDHSDNIARVIQTCNRIANWVADSVLSHEDSKKRAVILKQFISVADRCRLMHNYSSMVAIISGLNSPPIVRLKRSWEQVNARHMSQLENCEFIINSGKNFNSYRSILAKVVPPCVPFIGVFLTTLTFIRDGSKDTLSGNLVNFRKRQKALEVIQDIQRWQTFPHNFSPISSVQTYLEESLARFSKQVDVGDYFWNLSLEREPHESVKEKMARLLQESGFL</sequence>
<dbReference type="PROSITE" id="PS50009">
    <property type="entry name" value="RASGEF_CAT"/>
    <property type="match status" value="1"/>
</dbReference>
<dbReference type="InParanoid" id="A0A1B7MN53"/>
<dbReference type="STRING" id="1314800.A0A1B7MN53"/>
<dbReference type="CDD" id="cd00155">
    <property type="entry name" value="RasGEF"/>
    <property type="match status" value="1"/>
</dbReference>
<evidence type="ECO:0000313" key="6">
    <source>
        <dbReference type="Proteomes" id="UP000092154"/>
    </source>
</evidence>
<evidence type="ECO:0000256" key="2">
    <source>
        <dbReference type="PROSITE-ProRule" id="PRU00168"/>
    </source>
</evidence>
<dbReference type="InterPro" id="IPR036964">
    <property type="entry name" value="RASGEF_cat_dom_sf"/>
</dbReference>
<dbReference type="SMART" id="SM00147">
    <property type="entry name" value="RasGEF"/>
    <property type="match status" value="1"/>
</dbReference>
<evidence type="ECO:0000256" key="1">
    <source>
        <dbReference type="ARBA" id="ARBA00022658"/>
    </source>
</evidence>
<dbReference type="InterPro" id="IPR008937">
    <property type="entry name" value="Ras-like_GEF"/>
</dbReference>
<dbReference type="Gene3D" id="1.10.840.10">
    <property type="entry name" value="Ras guanine-nucleotide exchange factors catalytic domain"/>
    <property type="match status" value="1"/>
</dbReference>
<evidence type="ECO:0000259" key="3">
    <source>
        <dbReference type="PROSITE" id="PS50009"/>
    </source>
</evidence>
<dbReference type="PANTHER" id="PTHR23113:SF368">
    <property type="entry name" value="CELL DIVISION CONTROL PROTEIN 25"/>
    <property type="match status" value="1"/>
</dbReference>
<dbReference type="SMART" id="SM00229">
    <property type="entry name" value="RasGEFN"/>
    <property type="match status" value="1"/>
</dbReference>
<dbReference type="PANTHER" id="PTHR23113">
    <property type="entry name" value="GUANINE NUCLEOTIDE EXCHANGE FACTOR"/>
    <property type="match status" value="1"/>
</dbReference>
<dbReference type="Pfam" id="PF00617">
    <property type="entry name" value="RasGEF"/>
    <property type="match status" value="1"/>
</dbReference>
<dbReference type="InterPro" id="IPR001895">
    <property type="entry name" value="RASGEF_cat_dom"/>
</dbReference>
<accession>A0A1B7MN53</accession>
<evidence type="ECO:0000313" key="5">
    <source>
        <dbReference type="EMBL" id="OAX34043.1"/>
    </source>
</evidence>
<dbReference type="GO" id="GO:0005886">
    <property type="term" value="C:plasma membrane"/>
    <property type="evidence" value="ECO:0007669"/>
    <property type="project" value="TreeGrafter"/>
</dbReference>
<organism evidence="5 6">
    <name type="scientific">Rhizopogon vinicolor AM-OR11-026</name>
    <dbReference type="NCBI Taxonomy" id="1314800"/>
    <lineage>
        <taxon>Eukaryota</taxon>
        <taxon>Fungi</taxon>
        <taxon>Dikarya</taxon>
        <taxon>Basidiomycota</taxon>
        <taxon>Agaricomycotina</taxon>
        <taxon>Agaricomycetes</taxon>
        <taxon>Agaricomycetidae</taxon>
        <taxon>Boletales</taxon>
        <taxon>Suillineae</taxon>
        <taxon>Rhizopogonaceae</taxon>
        <taxon>Rhizopogon</taxon>
    </lineage>
</organism>
<name>A0A1B7MN53_9AGAM</name>
<dbReference type="AlphaFoldDB" id="A0A1B7MN53"/>